<dbReference type="FunFam" id="3.40.50.720:FF:000137">
    <property type="entry name" value="Hydroxysteroid (17-beta) dehydrogenase 3"/>
    <property type="match status" value="1"/>
</dbReference>
<proteinExistence type="inferred from homology"/>
<evidence type="ECO:0000256" key="3">
    <source>
        <dbReference type="ARBA" id="ARBA00023002"/>
    </source>
</evidence>
<sequence length="323" mass="35885">MADGSSLVVGGWFGSGLQVFSLLVVAYYILKLLRKALRRIYVSIVGPAIGRNTNLRKMGQWAVITGCTQGIGKAYAEALAKQGINVVLISRSLDKLQKLAAEIEGKYHVQTKVIDADFTEGPPIYEKIEKGLFGLEIGVLINNVGMSYPYPEYFLDVKDARKVFADLINCNITSITHMTHVVLPQMIERKRGVVVNVSSTTAMIPSPLLSVYSASKAFVDKFTEDLRIEYARKGIVIQCVLPGYVATAMSRIKKSTFMAPFPNKFVSHAITSIGLEDRTTGYWPHNLLIMVVDFIKWIHPKMASNVILRTMENIRKRIIARGG</sequence>
<gene>
    <name evidence="6" type="ORF">CLODIP_2_CD03112</name>
</gene>
<keyword evidence="5" id="KW-1133">Transmembrane helix</keyword>
<evidence type="ECO:0008006" key="8">
    <source>
        <dbReference type="Google" id="ProtNLM"/>
    </source>
</evidence>
<dbReference type="InterPro" id="IPR051019">
    <property type="entry name" value="VLCFA-Steroid_DH"/>
</dbReference>
<dbReference type="PANTHER" id="PTHR43899:SF13">
    <property type="entry name" value="RH59310P"/>
    <property type="match status" value="1"/>
</dbReference>
<keyword evidence="5" id="KW-0472">Membrane</keyword>
<dbReference type="EMBL" id="CADEPI010000427">
    <property type="protein sequence ID" value="CAB3385678.1"/>
    <property type="molecule type" value="Genomic_DNA"/>
</dbReference>
<dbReference type="OrthoDB" id="5545019at2759"/>
<evidence type="ECO:0000313" key="6">
    <source>
        <dbReference type="EMBL" id="CAB3385678.1"/>
    </source>
</evidence>
<dbReference type="Gene3D" id="3.40.50.720">
    <property type="entry name" value="NAD(P)-binding Rossmann-like Domain"/>
    <property type="match status" value="1"/>
</dbReference>
<evidence type="ECO:0000256" key="2">
    <source>
        <dbReference type="ARBA" id="ARBA00022857"/>
    </source>
</evidence>
<dbReference type="PANTHER" id="PTHR43899">
    <property type="entry name" value="RH59310P"/>
    <property type="match status" value="1"/>
</dbReference>
<dbReference type="InterPro" id="IPR002347">
    <property type="entry name" value="SDR_fam"/>
</dbReference>
<feature type="transmembrane region" description="Helical" evidence="5">
    <location>
        <begin position="12"/>
        <end position="30"/>
    </location>
</feature>
<dbReference type="PRINTS" id="PR00080">
    <property type="entry name" value="SDRFAMILY"/>
</dbReference>
<dbReference type="PIRSF" id="PIRSF000126">
    <property type="entry name" value="11-beta-HSD1"/>
    <property type="match status" value="1"/>
</dbReference>
<dbReference type="CDD" id="cd05356">
    <property type="entry name" value="17beta-HSD1_like_SDR_c"/>
    <property type="match status" value="1"/>
</dbReference>
<reference evidence="6 7" key="1">
    <citation type="submission" date="2020-04" db="EMBL/GenBank/DDBJ databases">
        <authorList>
            <person name="Alioto T."/>
            <person name="Alioto T."/>
            <person name="Gomez Garrido J."/>
        </authorList>
    </citation>
    <scope>NUCLEOTIDE SEQUENCE [LARGE SCALE GENOMIC DNA]</scope>
</reference>
<evidence type="ECO:0000256" key="5">
    <source>
        <dbReference type="SAM" id="Phobius"/>
    </source>
</evidence>
<dbReference type="GO" id="GO:0005783">
    <property type="term" value="C:endoplasmic reticulum"/>
    <property type="evidence" value="ECO:0007669"/>
    <property type="project" value="TreeGrafter"/>
</dbReference>
<keyword evidence="5" id="KW-0812">Transmembrane</keyword>
<evidence type="ECO:0000256" key="4">
    <source>
        <dbReference type="RuleBase" id="RU000363"/>
    </source>
</evidence>
<accession>A0A8S1DYA4</accession>
<dbReference type="AlphaFoldDB" id="A0A8S1DYA4"/>
<evidence type="ECO:0000256" key="1">
    <source>
        <dbReference type="ARBA" id="ARBA00006484"/>
    </source>
</evidence>
<dbReference type="InterPro" id="IPR036291">
    <property type="entry name" value="NAD(P)-bd_dom_sf"/>
</dbReference>
<dbReference type="Pfam" id="PF00106">
    <property type="entry name" value="adh_short"/>
    <property type="match status" value="1"/>
</dbReference>
<keyword evidence="7" id="KW-1185">Reference proteome</keyword>
<dbReference type="Proteomes" id="UP000494165">
    <property type="component" value="Unassembled WGS sequence"/>
</dbReference>
<organism evidence="6 7">
    <name type="scientific">Cloeon dipterum</name>
    <dbReference type="NCBI Taxonomy" id="197152"/>
    <lineage>
        <taxon>Eukaryota</taxon>
        <taxon>Metazoa</taxon>
        <taxon>Ecdysozoa</taxon>
        <taxon>Arthropoda</taxon>
        <taxon>Hexapoda</taxon>
        <taxon>Insecta</taxon>
        <taxon>Pterygota</taxon>
        <taxon>Palaeoptera</taxon>
        <taxon>Ephemeroptera</taxon>
        <taxon>Pisciforma</taxon>
        <taxon>Baetidae</taxon>
        <taxon>Cloeon</taxon>
    </lineage>
</organism>
<keyword evidence="2" id="KW-0521">NADP</keyword>
<protein>
    <recommendedName>
        <fullName evidence="8">Very-long-chain 3-oxoacyl-CoA reductase</fullName>
    </recommendedName>
</protein>
<comment type="similarity">
    <text evidence="1 4">Belongs to the short-chain dehydrogenases/reductases (SDR) family.</text>
</comment>
<comment type="caution">
    <text evidence="6">The sequence shown here is derived from an EMBL/GenBank/DDBJ whole genome shotgun (WGS) entry which is preliminary data.</text>
</comment>
<name>A0A8S1DYA4_9INSE</name>
<dbReference type="SUPFAM" id="SSF51735">
    <property type="entry name" value="NAD(P)-binding Rossmann-fold domains"/>
    <property type="match status" value="1"/>
</dbReference>
<evidence type="ECO:0000313" key="7">
    <source>
        <dbReference type="Proteomes" id="UP000494165"/>
    </source>
</evidence>
<keyword evidence="3" id="KW-0560">Oxidoreductase</keyword>
<dbReference type="GO" id="GO:0016491">
    <property type="term" value="F:oxidoreductase activity"/>
    <property type="evidence" value="ECO:0007669"/>
    <property type="project" value="UniProtKB-KW"/>
</dbReference>
<dbReference type="PRINTS" id="PR00081">
    <property type="entry name" value="GDHRDH"/>
</dbReference>